<proteinExistence type="predicted"/>
<accession>A0A1I1L2A1</accession>
<keyword evidence="3" id="KW-1185">Reference proteome</keyword>
<dbReference type="Gene3D" id="3.40.50.1820">
    <property type="entry name" value="alpha/beta hydrolase"/>
    <property type="match status" value="1"/>
</dbReference>
<dbReference type="InterPro" id="IPR029058">
    <property type="entry name" value="AB_hydrolase_fold"/>
</dbReference>
<sequence length="396" mass="41634">MLQLAVVFAVLVTSGWVAHGGSPPPDAYSVQLGAWRKETVEGAALPDPRAPADEIAGFFSGLSGFQQLALARDYPLVVGNLNGAPVELRYTANSYALAQAEAEERTRLDNKRLTSAGRRAVNRRANRYASLRRPHRQILAFDPDGRGRAAEVLGDLHRAERITVIVPGIDNDLLNFERTALKWSAPVGMATALYREQRKAAPEVPTAVIAWGDYVTPNGMSVAAATAELAEAGAERLTGLLAGLPGDARTTLICHSYGSVVCGMAADELPDRVSDIVAVASPGMRASSAAALDTTARVWATRAPDDWIADVPNLSVGPLGHGIDPVSPQFGALLLSSERVSGHAGYFEPGTDSLAAFARVGTGRLGELGWFTDAARCRFRPEGTGGPAGGGAALAY</sequence>
<evidence type="ECO:0000313" key="3">
    <source>
        <dbReference type="Proteomes" id="UP000199207"/>
    </source>
</evidence>
<name>A0A1I1L2A1_9ACTN</name>
<gene>
    <name evidence="2" type="ORF">SAMN05421773_10511</name>
</gene>
<dbReference type="InterPro" id="IPR010427">
    <property type="entry name" value="DUF1023"/>
</dbReference>
<evidence type="ECO:0000259" key="1">
    <source>
        <dbReference type="Pfam" id="PF06259"/>
    </source>
</evidence>
<keyword evidence="2" id="KW-0378">Hydrolase</keyword>
<reference evidence="2 3" key="1">
    <citation type="submission" date="2016-10" db="EMBL/GenBank/DDBJ databases">
        <authorList>
            <person name="de Groot N.N."/>
        </authorList>
    </citation>
    <scope>NUCLEOTIDE SEQUENCE [LARGE SCALE GENOMIC DNA]</scope>
    <source>
        <strain evidence="2 3">CGMCC 4.5739</strain>
    </source>
</reference>
<feature type="domain" description="DUF1023" evidence="1">
    <location>
        <begin position="142"/>
        <end position="315"/>
    </location>
</feature>
<dbReference type="EMBL" id="FOLM01000005">
    <property type="protein sequence ID" value="SFC67121.1"/>
    <property type="molecule type" value="Genomic_DNA"/>
</dbReference>
<dbReference type="STRING" id="910347.SAMN05421773_10511"/>
<dbReference type="AlphaFoldDB" id="A0A1I1L2A1"/>
<evidence type="ECO:0000313" key="2">
    <source>
        <dbReference type="EMBL" id="SFC67121.1"/>
    </source>
</evidence>
<organism evidence="2 3">
    <name type="scientific">Streptomyces aidingensis</name>
    <dbReference type="NCBI Taxonomy" id="910347"/>
    <lineage>
        <taxon>Bacteria</taxon>
        <taxon>Bacillati</taxon>
        <taxon>Actinomycetota</taxon>
        <taxon>Actinomycetes</taxon>
        <taxon>Kitasatosporales</taxon>
        <taxon>Streptomycetaceae</taxon>
        <taxon>Streptomyces</taxon>
    </lineage>
</organism>
<dbReference type="Proteomes" id="UP000199207">
    <property type="component" value="Unassembled WGS sequence"/>
</dbReference>
<dbReference type="SUPFAM" id="SSF53474">
    <property type="entry name" value="alpha/beta-Hydrolases"/>
    <property type="match status" value="1"/>
</dbReference>
<dbReference type="Pfam" id="PF06259">
    <property type="entry name" value="Abhydrolase_8"/>
    <property type="match status" value="1"/>
</dbReference>
<protein>
    <submittedName>
        <fullName evidence="2">Alpha/beta hydrolase</fullName>
    </submittedName>
</protein>
<dbReference type="GO" id="GO:0016787">
    <property type="term" value="F:hydrolase activity"/>
    <property type="evidence" value="ECO:0007669"/>
    <property type="project" value="UniProtKB-KW"/>
</dbReference>